<reference evidence="2" key="1">
    <citation type="submission" date="2022-10" db="EMBL/GenBank/DDBJ databases">
        <title>Genome assembly of Pristionchus species.</title>
        <authorList>
            <person name="Yoshida K."/>
            <person name="Sommer R.J."/>
        </authorList>
    </citation>
    <scope>NUCLEOTIDE SEQUENCE [LARGE SCALE GENOMIC DNA]</scope>
    <source>
        <strain evidence="2">RS5460</strain>
    </source>
</reference>
<name>A0AAN5I977_9BILA</name>
<gene>
    <name evidence="1" type="ORF">PMAYCL1PPCAC_26354</name>
</gene>
<protein>
    <submittedName>
        <fullName evidence="1">Uncharacterized protein</fullName>
    </submittedName>
</protein>
<feature type="non-terminal residue" evidence="1">
    <location>
        <position position="76"/>
    </location>
</feature>
<dbReference type="EMBL" id="BTRK01000005">
    <property type="protein sequence ID" value="GMR56159.1"/>
    <property type="molecule type" value="Genomic_DNA"/>
</dbReference>
<evidence type="ECO:0000313" key="2">
    <source>
        <dbReference type="Proteomes" id="UP001328107"/>
    </source>
</evidence>
<feature type="non-terminal residue" evidence="1">
    <location>
        <position position="1"/>
    </location>
</feature>
<evidence type="ECO:0000313" key="1">
    <source>
        <dbReference type="EMBL" id="GMR56159.1"/>
    </source>
</evidence>
<proteinExistence type="predicted"/>
<accession>A0AAN5I977</accession>
<organism evidence="1 2">
    <name type="scientific">Pristionchus mayeri</name>
    <dbReference type="NCBI Taxonomy" id="1317129"/>
    <lineage>
        <taxon>Eukaryota</taxon>
        <taxon>Metazoa</taxon>
        <taxon>Ecdysozoa</taxon>
        <taxon>Nematoda</taxon>
        <taxon>Chromadorea</taxon>
        <taxon>Rhabditida</taxon>
        <taxon>Rhabditina</taxon>
        <taxon>Diplogasteromorpha</taxon>
        <taxon>Diplogasteroidea</taxon>
        <taxon>Neodiplogasteridae</taxon>
        <taxon>Pristionchus</taxon>
    </lineage>
</organism>
<sequence length="76" mass="8678">VIQDELRASNRIRVDAHGKQLLSWPETHPNHLLTIALERKIENLNYVPVGTSQDADLISSAQIGVSVDWKRYNEKE</sequence>
<dbReference type="AlphaFoldDB" id="A0AAN5I977"/>
<keyword evidence="2" id="KW-1185">Reference proteome</keyword>
<comment type="caution">
    <text evidence="1">The sequence shown here is derived from an EMBL/GenBank/DDBJ whole genome shotgun (WGS) entry which is preliminary data.</text>
</comment>
<dbReference type="Proteomes" id="UP001328107">
    <property type="component" value="Unassembled WGS sequence"/>
</dbReference>